<comment type="caution">
    <text evidence="3">The sequence shown here is derived from an EMBL/GenBank/DDBJ whole genome shotgun (WGS) entry which is preliminary data.</text>
</comment>
<comment type="similarity">
    <text evidence="1 2">Belongs to the enoyl-CoA hydratase/isomerase family.</text>
</comment>
<dbReference type="PANTHER" id="PTHR43149:SF1">
    <property type="entry name" value="DELTA(3,5)-DELTA(2,4)-DIENOYL-COA ISOMERASE, MITOCHONDRIAL"/>
    <property type="match status" value="1"/>
</dbReference>
<evidence type="ECO:0000256" key="1">
    <source>
        <dbReference type="ARBA" id="ARBA00005254"/>
    </source>
</evidence>
<dbReference type="PROSITE" id="PS00166">
    <property type="entry name" value="ENOYL_COA_HYDRATASE"/>
    <property type="match status" value="1"/>
</dbReference>
<dbReference type="InterPro" id="IPR045002">
    <property type="entry name" value="Ech1-like"/>
</dbReference>
<dbReference type="InterPro" id="IPR018376">
    <property type="entry name" value="Enoyl-CoA_hyd/isom_CS"/>
</dbReference>
<sequence length="264" mass="29345">MHPITITTENQIATVTLNRPEKRNALSLEMFEAIVSAQRQLKKSKQLRAIIIRGAGEDFCSGLDVKSVLSSQKTGFKLLWKWLPWQANLAQKVSVGWREIPVPVVAAIHGRCWGGGLQIALGCDFRIATPDADLSIMEGKWGLIPDMGGTTALREIMPRDQAMLWAMSANTFNAEQAKECGVLTMISSDVDAAAKDILSGMLPRSPDAIAAVKKLYSKHWLASIGKLLCLESWYQWRILLGKNQRIAVAKQQGKDRTYQAPMRW</sequence>
<dbReference type="PANTHER" id="PTHR43149">
    <property type="entry name" value="ENOYL-COA HYDRATASE"/>
    <property type="match status" value="1"/>
</dbReference>
<proteinExistence type="inferred from homology"/>
<accession>A0ABW4XKM3</accession>
<gene>
    <name evidence="3" type="ORF">ACFSJ3_06505</name>
</gene>
<dbReference type="Gene3D" id="3.90.226.10">
    <property type="entry name" value="2-enoyl-CoA Hydratase, Chain A, domain 1"/>
    <property type="match status" value="1"/>
</dbReference>
<evidence type="ECO:0000313" key="4">
    <source>
        <dbReference type="Proteomes" id="UP001597380"/>
    </source>
</evidence>
<protein>
    <submittedName>
        <fullName evidence="3">Crotonase/enoyl-CoA hydratase family protein</fullName>
    </submittedName>
</protein>
<dbReference type="EMBL" id="JBHUHT010000009">
    <property type="protein sequence ID" value="MFD2095634.1"/>
    <property type="molecule type" value="Genomic_DNA"/>
</dbReference>
<organism evidence="3 4">
    <name type="scientific">Corallincola platygyrae</name>
    <dbReference type="NCBI Taxonomy" id="1193278"/>
    <lineage>
        <taxon>Bacteria</taxon>
        <taxon>Pseudomonadati</taxon>
        <taxon>Pseudomonadota</taxon>
        <taxon>Gammaproteobacteria</taxon>
        <taxon>Alteromonadales</taxon>
        <taxon>Psychromonadaceae</taxon>
        <taxon>Corallincola</taxon>
    </lineage>
</organism>
<evidence type="ECO:0000256" key="2">
    <source>
        <dbReference type="RuleBase" id="RU003707"/>
    </source>
</evidence>
<dbReference type="Pfam" id="PF00378">
    <property type="entry name" value="ECH_1"/>
    <property type="match status" value="1"/>
</dbReference>
<dbReference type="InterPro" id="IPR029045">
    <property type="entry name" value="ClpP/crotonase-like_dom_sf"/>
</dbReference>
<dbReference type="RefSeq" id="WP_345340295.1">
    <property type="nucleotide sequence ID" value="NZ_BAABLI010000014.1"/>
</dbReference>
<name>A0ABW4XKM3_9GAMM</name>
<dbReference type="CDD" id="cd06558">
    <property type="entry name" value="crotonase-like"/>
    <property type="match status" value="1"/>
</dbReference>
<dbReference type="NCBIfam" id="NF005699">
    <property type="entry name" value="PRK07509.1"/>
    <property type="match status" value="1"/>
</dbReference>
<keyword evidence="4" id="KW-1185">Reference proteome</keyword>
<dbReference type="Proteomes" id="UP001597380">
    <property type="component" value="Unassembled WGS sequence"/>
</dbReference>
<reference evidence="4" key="1">
    <citation type="journal article" date="2019" name="Int. J. Syst. Evol. Microbiol.">
        <title>The Global Catalogue of Microorganisms (GCM) 10K type strain sequencing project: providing services to taxonomists for standard genome sequencing and annotation.</title>
        <authorList>
            <consortium name="The Broad Institute Genomics Platform"/>
            <consortium name="The Broad Institute Genome Sequencing Center for Infectious Disease"/>
            <person name="Wu L."/>
            <person name="Ma J."/>
        </authorList>
    </citation>
    <scope>NUCLEOTIDE SEQUENCE [LARGE SCALE GENOMIC DNA]</scope>
    <source>
        <strain evidence="4">CGMCC 1.10992</strain>
    </source>
</reference>
<dbReference type="SUPFAM" id="SSF52096">
    <property type="entry name" value="ClpP/crotonase"/>
    <property type="match status" value="1"/>
</dbReference>
<dbReference type="InterPro" id="IPR001753">
    <property type="entry name" value="Enoyl-CoA_hydra/iso"/>
</dbReference>
<evidence type="ECO:0000313" key="3">
    <source>
        <dbReference type="EMBL" id="MFD2095634.1"/>
    </source>
</evidence>